<dbReference type="AlphaFoldDB" id="A0A2V2NEN6"/>
<sequence>MDVVTILREHTPILKKEFGVESIGVFGSFAHGDEQPDSDLNL</sequence>
<reference evidence="2 3" key="1">
    <citation type="submission" date="2018-05" db="EMBL/GenBank/DDBJ databases">
        <title>Draft genome of Methanospirillum stamsii Pt1.</title>
        <authorList>
            <person name="Dueholm M.S."/>
            <person name="Nielsen P.H."/>
            <person name="Bakmann L.F."/>
            <person name="Otzen D.E."/>
        </authorList>
    </citation>
    <scope>NUCLEOTIDE SEQUENCE [LARGE SCALE GENOMIC DNA]</scope>
    <source>
        <strain evidence="2 3">Pt1</strain>
    </source>
</reference>
<evidence type="ECO:0000259" key="1">
    <source>
        <dbReference type="Pfam" id="PF01909"/>
    </source>
</evidence>
<dbReference type="Pfam" id="PF01909">
    <property type="entry name" value="NTP_transf_2"/>
    <property type="match status" value="1"/>
</dbReference>
<dbReference type="EMBL" id="QGMZ01000015">
    <property type="protein sequence ID" value="PWR74878.1"/>
    <property type="molecule type" value="Genomic_DNA"/>
</dbReference>
<comment type="caution">
    <text evidence="2">The sequence shown here is derived from an EMBL/GenBank/DDBJ whole genome shotgun (WGS) entry which is preliminary data.</text>
</comment>
<dbReference type="Proteomes" id="UP000245934">
    <property type="component" value="Unassembled WGS sequence"/>
</dbReference>
<dbReference type="InterPro" id="IPR043519">
    <property type="entry name" value="NT_sf"/>
</dbReference>
<dbReference type="GO" id="GO:0016779">
    <property type="term" value="F:nucleotidyltransferase activity"/>
    <property type="evidence" value="ECO:0007669"/>
    <property type="project" value="InterPro"/>
</dbReference>
<evidence type="ECO:0000313" key="2">
    <source>
        <dbReference type="EMBL" id="PWR74878.1"/>
    </source>
</evidence>
<dbReference type="CDD" id="cd05403">
    <property type="entry name" value="NT_KNTase_like"/>
    <property type="match status" value="1"/>
</dbReference>
<dbReference type="Gene3D" id="3.30.460.10">
    <property type="entry name" value="Beta Polymerase, domain 2"/>
    <property type="match status" value="1"/>
</dbReference>
<dbReference type="RefSeq" id="WP_109940642.1">
    <property type="nucleotide sequence ID" value="NZ_CP176366.1"/>
</dbReference>
<dbReference type="GeneID" id="97610501"/>
<evidence type="ECO:0000313" key="3">
    <source>
        <dbReference type="Proteomes" id="UP000245934"/>
    </source>
</evidence>
<dbReference type="SUPFAM" id="SSF81301">
    <property type="entry name" value="Nucleotidyltransferase"/>
    <property type="match status" value="1"/>
</dbReference>
<accession>A0A2V2NEN6</accession>
<organism evidence="2 3">
    <name type="scientific">Methanospirillum stamsii</name>
    <dbReference type="NCBI Taxonomy" id="1277351"/>
    <lineage>
        <taxon>Archaea</taxon>
        <taxon>Methanobacteriati</taxon>
        <taxon>Methanobacteriota</taxon>
        <taxon>Stenosarchaea group</taxon>
        <taxon>Methanomicrobia</taxon>
        <taxon>Methanomicrobiales</taxon>
        <taxon>Methanospirillaceae</taxon>
        <taxon>Methanospirillum</taxon>
    </lineage>
</organism>
<feature type="domain" description="Polymerase nucleotidyl transferase" evidence="1">
    <location>
        <begin position="7"/>
        <end position="40"/>
    </location>
</feature>
<dbReference type="InterPro" id="IPR002934">
    <property type="entry name" value="Polymerase_NTP_transf_dom"/>
</dbReference>
<protein>
    <recommendedName>
        <fullName evidence="1">Polymerase nucleotidyl transferase domain-containing protein</fullName>
    </recommendedName>
</protein>
<proteinExistence type="predicted"/>
<dbReference type="OrthoDB" id="61846at2157"/>
<name>A0A2V2NEN6_9EURY</name>
<keyword evidence="3" id="KW-1185">Reference proteome</keyword>
<gene>
    <name evidence="2" type="ORF">DLD82_08260</name>
</gene>